<comment type="caution">
    <text evidence="3">The sequence shown here is derived from an EMBL/GenBank/DDBJ whole genome shotgun (WGS) entry which is preliminary data.</text>
</comment>
<sequence length="374" mass="39054">MGESGSSSSTSIVWKILLCLSVLMVPAGLVLLALRQHLEDPLDLGDKWLGLLGYLLFFGGIVAAVIAVVVMAIVDKPAKPAGSSPTSLVLITLLILSVLMVLAGLVLLAHRQHLVDLGDHEDKWLGPLGGFLLFGGLVTLIVTTAFSGGSAESVSSSPTSLVLITLLILSVLMVLAGSLILTFRYYLLDPLDLGGQCLCLLGGFLLFGGLVTLIVTTAFSGRLGGSGSSTSVVLIMLVILSVLMLLAGFVLLALRQHLVDLLDHLDPLDKWLGPLGGFLLFGGLVAAVITVLIAIVDKPGGSDSPSFSTVAVIITFLILSVLMVLAGLLILRFREHLVDLLDLGDKWLGPLGGFLFLSGIVTLIVTMAFSGGSK</sequence>
<feature type="transmembrane region" description="Helical" evidence="1">
    <location>
        <begin position="307"/>
        <end position="331"/>
    </location>
</feature>
<dbReference type="EMBL" id="JALLKP010000072">
    <property type="protein sequence ID" value="KAK2194631.1"/>
    <property type="molecule type" value="Genomic_DNA"/>
</dbReference>
<keyword evidence="1" id="KW-1133">Transmembrane helix</keyword>
<evidence type="ECO:0000313" key="2">
    <source>
        <dbReference type="EMBL" id="KAK2194566.1"/>
    </source>
</evidence>
<name>A0AAD9PHG8_9APIC</name>
<accession>A0AAD9PHG8</accession>
<dbReference type="KEGG" id="bdw:94338201"/>
<keyword evidence="4" id="KW-1185">Reference proteome</keyword>
<feature type="transmembrane region" description="Helical" evidence="1">
    <location>
        <begin position="128"/>
        <end position="149"/>
    </location>
</feature>
<protein>
    <submittedName>
        <fullName evidence="3">Uncharacterized protein</fullName>
    </submittedName>
</protein>
<feature type="transmembrane region" description="Helical" evidence="1">
    <location>
        <begin position="161"/>
        <end position="187"/>
    </location>
</feature>
<reference evidence="3" key="1">
    <citation type="journal article" date="2023" name="Nat. Microbiol.">
        <title>Babesia duncani multi-omics identifies virulence factors and drug targets.</title>
        <authorList>
            <person name="Singh P."/>
            <person name="Lonardi S."/>
            <person name="Liang Q."/>
            <person name="Vydyam P."/>
            <person name="Khabirova E."/>
            <person name="Fang T."/>
            <person name="Gihaz S."/>
            <person name="Thekkiniath J."/>
            <person name="Munshi M."/>
            <person name="Abel S."/>
            <person name="Ciampossin L."/>
            <person name="Batugedara G."/>
            <person name="Gupta M."/>
            <person name="Lu X.M."/>
            <person name="Lenz T."/>
            <person name="Chakravarty S."/>
            <person name="Cornillot E."/>
            <person name="Hu Y."/>
            <person name="Ma W."/>
            <person name="Gonzalez L.M."/>
            <person name="Sanchez S."/>
            <person name="Estrada K."/>
            <person name="Sanchez-Flores A."/>
            <person name="Montero E."/>
            <person name="Harb O.S."/>
            <person name="Le Roch K.G."/>
            <person name="Mamoun C.B."/>
        </authorList>
    </citation>
    <scope>NUCLEOTIDE SEQUENCE</scope>
    <source>
        <strain evidence="3">WA1</strain>
    </source>
</reference>
<dbReference type="Proteomes" id="UP001214638">
    <property type="component" value="Unassembled WGS sequence"/>
</dbReference>
<feature type="transmembrane region" description="Helical" evidence="1">
    <location>
        <begin position="86"/>
        <end position="108"/>
    </location>
</feature>
<proteinExistence type="predicted"/>
<dbReference type="GeneID" id="94338201"/>
<evidence type="ECO:0000313" key="3">
    <source>
        <dbReference type="EMBL" id="KAK2194631.1"/>
    </source>
</evidence>
<dbReference type="AlphaFoldDB" id="A0AAD9PHG8"/>
<organism evidence="3 4">
    <name type="scientific">Babesia duncani</name>
    <dbReference type="NCBI Taxonomy" id="323732"/>
    <lineage>
        <taxon>Eukaryota</taxon>
        <taxon>Sar</taxon>
        <taxon>Alveolata</taxon>
        <taxon>Apicomplexa</taxon>
        <taxon>Aconoidasida</taxon>
        <taxon>Piroplasmida</taxon>
        <taxon>Babesiidae</taxon>
        <taxon>Babesia</taxon>
    </lineage>
</organism>
<dbReference type="EMBL" id="JALLKP010000085">
    <property type="protein sequence ID" value="KAK2194566.1"/>
    <property type="molecule type" value="Genomic_DNA"/>
</dbReference>
<keyword evidence="1" id="KW-0812">Transmembrane</keyword>
<feature type="transmembrane region" description="Helical" evidence="1">
    <location>
        <begin position="351"/>
        <end position="369"/>
    </location>
</feature>
<feature type="transmembrane region" description="Helical" evidence="1">
    <location>
        <begin position="274"/>
        <end position="295"/>
    </location>
</feature>
<evidence type="ECO:0000256" key="1">
    <source>
        <dbReference type="SAM" id="Phobius"/>
    </source>
</evidence>
<feature type="transmembrane region" description="Helical" evidence="1">
    <location>
        <begin position="12"/>
        <end position="34"/>
    </location>
</feature>
<feature type="transmembrane region" description="Helical" evidence="1">
    <location>
        <begin position="193"/>
        <end position="219"/>
    </location>
</feature>
<evidence type="ECO:0000313" key="4">
    <source>
        <dbReference type="Proteomes" id="UP001214638"/>
    </source>
</evidence>
<feature type="transmembrane region" description="Helical" evidence="1">
    <location>
        <begin position="54"/>
        <end position="74"/>
    </location>
</feature>
<feature type="transmembrane region" description="Helical" evidence="1">
    <location>
        <begin position="231"/>
        <end position="254"/>
    </location>
</feature>
<keyword evidence="1" id="KW-0472">Membrane</keyword>
<gene>
    <name evidence="3" type="ORF">BdWA1_003905</name>
    <name evidence="2" type="ORF">BdWA1_003964</name>
</gene>
<dbReference type="RefSeq" id="XP_067801475.1">
    <property type="nucleotide sequence ID" value="XM_067948912.1"/>
</dbReference>